<dbReference type="AlphaFoldDB" id="A0A0S6VTG7"/>
<comment type="subcellular location">
    <subcellularLocation>
        <location evidence="2">Cell membrane</location>
        <topology evidence="2">Multi-pass membrane protein</topology>
    </subcellularLocation>
</comment>
<dbReference type="InterPro" id="IPR036890">
    <property type="entry name" value="HATPase_C_sf"/>
</dbReference>
<dbReference type="NCBIfam" id="TIGR00229">
    <property type="entry name" value="sensory_box"/>
    <property type="match status" value="2"/>
</dbReference>
<evidence type="ECO:0000256" key="11">
    <source>
        <dbReference type="SAM" id="Coils"/>
    </source>
</evidence>
<dbReference type="Pfam" id="PF08269">
    <property type="entry name" value="dCache_2"/>
    <property type="match status" value="1"/>
</dbReference>
<keyword evidence="6" id="KW-0808">Transferase</keyword>
<dbReference type="InterPro" id="IPR000014">
    <property type="entry name" value="PAS"/>
</dbReference>
<dbReference type="PROSITE" id="PS50109">
    <property type="entry name" value="HIS_KIN"/>
    <property type="match status" value="1"/>
</dbReference>
<evidence type="ECO:0000256" key="1">
    <source>
        <dbReference type="ARBA" id="ARBA00000085"/>
    </source>
</evidence>
<feature type="coiled-coil region" evidence="11">
    <location>
        <begin position="687"/>
        <end position="718"/>
    </location>
</feature>
<keyword evidence="9 12" id="KW-1133">Transmembrane helix</keyword>
<dbReference type="SMART" id="SM00091">
    <property type="entry name" value="PAS"/>
    <property type="match status" value="2"/>
</dbReference>
<name>A0A0S6VTG7_9BACT</name>
<keyword evidence="11" id="KW-0175">Coiled coil</keyword>
<evidence type="ECO:0000256" key="8">
    <source>
        <dbReference type="ARBA" id="ARBA00022777"/>
    </source>
</evidence>
<evidence type="ECO:0000256" key="4">
    <source>
        <dbReference type="ARBA" id="ARBA00022475"/>
    </source>
</evidence>
<dbReference type="GO" id="GO:0007234">
    <property type="term" value="P:osmosensory signaling via phosphorelay pathway"/>
    <property type="evidence" value="ECO:0007669"/>
    <property type="project" value="TreeGrafter"/>
</dbReference>
<evidence type="ECO:0000256" key="2">
    <source>
        <dbReference type="ARBA" id="ARBA00004651"/>
    </source>
</evidence>
<keyword evidence="5" id="KW-0597">Phosphoprotein</keyword>
<dbReference type="FunFam" id="3.30.565.10:FF:000006">
    <property type="entry name" value="Sensor histidine kinase WalK"/>
    <property type="match status" value="1"/>
</dbReference>
<dbReference type="SUPFAM" id="SSF55785">
    <property type="entry name" value="PYP-like sensor domain (PAS domain)"/>
    <property type="match status" value="2"/>
</dbReference>
<accession>A0A0S6VTG7</accession>
<proteinExistence type="predicted"/>
<dbReference type="InterPro" id="IPR035965">
    <property type="entry name" value="PAS-like_dom_sf"/>
</dbReference>
<dbReference type="Pfam" id="PF08448">
    <property type="entry name" value="PAS_4"/>
    <property type="match status" value="2"/>
</dbReference>
<dbReference type="Proteomes" id="UP000030700">
    <property type="component" value="Unassembled WGS sequence"/>
</dbReference>
<dbReference type="STRING" id="1499966.U14_02054"/>
<dbReference type="GO" id="GO:0000156">
    <property type="term" value="F:phosphorelay response regulator activity"/>
    <property type="evidence" value="ECO:0007669"/>
    <property type="project" value="TreeGrafter"/>
</dbReference>
<dbReference type="SUPFAM" id="SSF55874">
    <property type="entry name" value="ATPase domain of HSP90 chaperone/DNA topoisomerase II/histidine kinase"/>
    <property type="match status" value="1"/>
</dbReference>
<dbReference type="InterPro" id="IPR000700">
    <property type="entry name" value="PAS-assoc_C"/>
</dbReference>
<dbReference type="CDD" id="cd00082">
    <property type="entry name" value="HisKA"/>
    <property type="match status" value="1"/>
</dbReference>
<dbReference type="InterPro" id="IPR001610">
    <property type="entry name" value="PAC"/>
</dbReference>
<feature type="coiled-coil region" evidence="11">
    <location>
        <begin position="409"/>
        <end position="443"/>
    </location>
</feature>
<feature type="domain" description="PAS" evidence="14">
    <location>
        <begin position="437"/>
        <end position="508"/>
    </location>
</feature>
<reference evidence="16" key="1">
    <citation type="journal article" date="2015" name="PeerJ">
        <title>First genomic representation of candidate bacterial phylum KSB3 points to enhanced environmental sensing as a trigger of wastewater bulking.</title>
        <authorList>
            <person name="Sekiguchi Y."/>
            <person name="Ohashi A."/>
            <person name="Parks D.H."/>
            <person name="Yamauchi T."/>
            <person name="Tyson G.W."/>
            <person name="Hugenholtz P."/>
        </authorList>
    </citation>
    <scope>NUCLEOTIDE SEQUENCE [LARGE SCALE GENOMIC DNA]</scope>
</reference>
<dbReference type="Pfam" id="PF02518">
    <property type="entry name" value="HATPase_c"/>
    <property type="match status" value="1"/>
</dbReference>
<protein>
    <recommendedName>
        <fullName evidence="3">histidine kinase</fullName>
        <ecNumber evidence="3">2.7.13.3</ecNumber>
    </recommendedName>
</protein>
<dbReference type="SUPFAM" id="SSF47384">
    <property type="entry name" value="Homodimeric domain of signal transducing histidine kinase"/>
    <property type="match status" value="1"/>
</dbReference>
<feature type="domain" description="PAC" evidence="15">
    <location>
        <begin position="512"/>
        <end position="565"/>
    </location>
</feature>
<dbReference type="SMART" id="SM00387">
    <property type="entry name" value="HATPase_c"/>
    <property type="match status" value="1"/>
</dbReference>
<dbReference type="Gene3D" id="3.30.565.10">
    <property type="entry name" value="Histidine kinase-like ATPase, C-terminal domain"/>
    <property type="match status" value="1"/>
</dbReference>
<evidence type="ECO:0000256" key="7">
    <source>
        <dbReference type="ARBA" id="ARBA00022692"/>
    </source>
</evidence>
<evidence type="ECO:0000256" key="9">
    <source>
        <dbReference type="ARBA" id="ARBA00022989"/>
    </source>
</evidence>
<dbReference type="Pfam" id="PF00512">
    <property type="entry name" value="HisKA"/>
    <property type="match status" value="1"/>
</dbReference>
<dbReference type="InterPro" id="IPR003661">
    <property type="entry name" value="HisK_dim/P_dom"/>
</dbReference>
<evidence type="ECO:0000313" key="16">
    <source>
        <dbReference type="EMBL" id="GAK50813.1"/>
    </source>
</evidence>
<dbReference type="EC" id="2.7.13.3" evidence="3"/>
<dbReference type="GO" id="GO:0000155">
    <property type="term" value="F:phosphorelay sensor kinase activity"/>
    <property type="evidence" value="ECO:0007669"/>
    <property type="project" value="InterPro"/>
</dbReference>
<dbReference type="InterPro" id="IPR005467">
    <property type="entry name" value="His_kinase_dom"/>
</dbReference>
<keyword evidence="4" id="KW-1003">Cell membrane</keyword>
<dbReference type="InterPro" id="IPR004010">
    <property type="entry name" value="Double_Cache_2"/>
</dbReference>
<dbReference type="InterPro" id="IPR050351">
    <property type="entry name" value="BphY/WalK/GraS-like"/>
</dbReference>
<evidence type="ECO:0000259" key="14">
    <source>
        <dbReference type="PROSITE" id="PS50112"/>
    </source>
</evidence>
<dbReference type="Gene3D" id="1.10.287.130">
    <property type="match status" value="1"/>
</dbReference>
<keyword evidence="8 16" id="KW-0418">Kinase</keyword>
<sequence>MKRKHAYVARTFRIYMVLAILVTMSIISVWWIVREFRELYQEADAIRAQNIARQQEILRSIVNDAVAYIQYQHYSTRERLRQSISDRVHEAYEIAWNLYREYHGRLDDAAIQKMIKDALRPVRFNHGRGYYFAINMSGIEELFADRPELEGKDTSEMQDTEGRYVIRDMIALVKQSGEGFYEYTWTKPNAQGQNFSKIAFIKRFEPYDWIIGTGEYVDDVQADLQRETLQRLIAVRFGKDGYLFGSTYHADPLFTNGQITIGTGSIWDFTDPNGVKITQEQLKAAKQPEGGFVYYSWKKLDTPTPFPKMAFVKGVPEWEWVIGAGVYLDEIEAMIAQKQRDLTQHILRDILSMSLVFVALLGGGFALAHSLGKRLANSFHTFTTFFETAATNLTPIRNMPLHFTEFERLAESANRMIAARQQAELAQRQIEVALREKHNLLQMLIDSTPDHIYAKDARHRFLIANQRTLYDLGLRSSEELLGKTDRDFHDPERARRFEEEEQMVMTSGQILINREDSIINFATGEQRWLLTTKAPLRDTQGNIIGLVGFNRDITERKRAEDALRESEERLRTLINAMPDIICFKDGEGRWLEANIFDEHLFQLDGVDYRGKKDSELAAFSEFYREAFLMCEATDERAWQAGGISRGEEVIPRPDGPPAVFDIIKVATFHPDGRRKGLVVVGRDITERKQAEEDVRRLNAELEARVRQRTAQLEATNKELESFAYIVSHDLKAPLRNITQLITWLVDDYAKTFDDQGKEYVDLLLNRVKRMEHLINGVLEYSRIGRIMHHQEPLDVNLLLLEVLDTLAPPSQITITLADEFPIIVGDKIRVSQIFQNLISNAIKFMDKPRGEISIAWQDDDACWQFSVTDNGPGIDAQHYEQIFQIFQTLHPRDEIESTGIGLTIVKKIVEFYGGKIWVDSKVGAGSTFYFTLPKIIAA</sequence>
<evidence type="ECO:0000256" key="5">
    <source>
        <dbReference type="ARBA" id="ARBA00022553"/>
    </source>
</evidence>
<dbReference type="InterPro" id="IPR036097">
    <property type="entry name" value="HisK_dim/P_sf"/>
</dbReference>
<dbReference type="EMBL" id="DF820456">
    <property type="protein sequence ID" value="GAK50813.1"/>
    <property type="molecule type" value="Genomic_DNA"/>
</dbReference>
<evidence type="ECO:0000256" key="6">
    <source>
        <dbReference type="ARBA" id="ARBA00022679"/>
    </source>
</evidence>
<dbReference type="GO" id="GO:0030295">
    <property type="term" value="F:protein kinase activator activity"/>
    <property type="evidence" value="ECO:0007669"/>
    <property type="project" value="TreeGrafter"/>
</dbReference>
<evidence type="ECO:0000259" key="13">
    <source>
        <dbReference type="PROSITE" id="PS50109"/>
    </source>
</evidence>
<evidence type="ECO:0000256" key="10">
    <source>
        <dbReference type="ARBA" id="ARBA00023136"/>
    </source>
</evidence>
<dbReference type="InterPro" id="IPR004358">
    <property type="entry name" value="Sig_transdc_His_kin-like_C"/>
</dbReference>
<comment type="catalytic activity">
    <reaction evidence="1">
        <text>ATP + protein L-histidine = ADP + protein N-phospho-L-histidine.</text>
        <dbReference type="EC" id="2.7.13.3"/>
    </reaction>
</comment>
<keyword evidence="17" id="KW-1185">Reference proteome</keyword>
<evidence type="ECO:0000313" key="17">
    <source>
        <dbReference type="Proteomes" id="UP000030700"/>
    </source>
</evidence>
<dbReference type="SMART" id="SM01049">
    <property type="entry name" value="Cache_2"/>
    <property type="match status" value="2"/>
</dbReference>
<evidence type="ECO:0000256" key="3">
    <source>
        <dbReference type="ARBA" id="ARBA00012438"/>
    </source>
</evidence>
<dbReference type="InterPro" id="IPR013656">
    <property type="entry name" value="PAS_4"/>
</dbReference>
<dbReference type="HOGENOM" id="CLU_000445_133_1_0"/>
<dbReference type="PANTHER" id="PTHR42878:SF15">
    <property type="entry name" value="BACTERIOPHYTOCHROME"/>
    <property type="match status" value="1"/>
</dbReference>
<dbReference type="InterPro" id="IPR033480">
    <property type="entry name" value="sCache_2"/>
</dbReference>
<evidence type="ECO:0000256" key="12">
    <source>
        <dbReference type="SAM" id="Phobius"/>
    </source>
</evidence>
<feature type="domain" description="Histidine kinase" evidence="13">
    <location>
        <begin position="725"/>
        <end position="936"/>
    </location>
</feature>
<feature type="domain" description="PAC" evidence="15">
    <location>
        <begin position="644"/>
        <end position="696"/>
    </location>
</feature>
<dbReference type="GO" id="GO:0005886">
    <property type="term" value="C:plasma membrane"/>
    <property type="evidence" value="ECO:0007669"/>
    <property type="project" value="UniProtKB-SubCell"/>
</dbReference>
<dbReference type="PRINTS" id="PR00344">
    <property type="entry name" value="BCTRLSENSOR"/>
</dbReference>
<feature type="transmembrane region" description="Helical" evidence="12">
    <location>
        <begin position="12"/>
        <end position="33"/>
    </location>
</feature>
<keyword evidence="7 12" id="KW-0812">Transmembrane</keyword>
<evidence type="ECO:0000259" key="15">
    <source>
        <dbReference type="PROSITE" id="PS50113"/>
    </source>
</evidence>
<organism evidence="16">
    <name type="scientific">Candidatus Moduliflexus flocculans</name>
    <dbReference type="NCBI Taxonomy" id="1499966"/>
    <lineage>
        <taxon>Bacteria</taxon>
        <taxon>Candidatus Moduliflexota</taxon>
        <taxon>Candidatus Moduliflexia</taxon>
        <taxon>Candidatus Moduliflexales</taxon>
        <taxon>Candidatus Moduliflexaceae</taxon>
    </lineage>
</organism>
<dbReference type="CDD" id="cd00130">
    <property type="entry name" value="PAS"/>
    <property type="match status" value="1"/>
</dbReference>
<keyword evidence="10 12" id="KW-0472">Membrane</keyword>
<dbReference type="PROSITE" id="PS50113">
    <property type="entry name" value="PAC"/>
    <property type="match status" value="2"/>
</dbReference>
<dbReference type="PROSITE" id="PS50112">
    <property type="entry name" value="PAS"/>
    <property type="match status" value="1"/>
</dbReference>
<dbReference type="InterPro" id="IPR003594">
    <property type="entry name" value="HATPase_dom"/>
</dbReference>
<dbReference type="Gene3D" id="3.30.450.20">
    <property type="entry name" value="PAS domain"/>
    <property type="match status" value="4"/>
</dbReference>
<dbReference type="PANTHER" id="PTHR42878">
    <property type="entry name" value="TWO-COMPONENT HISTIDINE KINASE"/>
    <property type="match status" value="1"/>
</dbReference>
<dbReference type="SMART" id="SM00086">
    <property type="entry name" value="PAC"/>
    <property type="match status" value="2"/>
</dbReference>
<dbReference type="SMART" id="SM00388">
    <property type="entry name" value="HisKA"/>
    <property type="match status" value="1"/>
</dbReference>
<gene>
    <name evidence="16" type="ORF">U14_02054</name>
</gene>